<name>A0AAE1ABT9_9GAST</name>
<gene>
    <name evidence="1" type="ORF">RRG08_037970</name>
</gene>
<evidence type="ECO:0000313" key="1">
    <source>
        <dbReference type="EMBL" id="KAK3785018.1"/>
    </source>
</evidence>
<reference evidence="1" key="1">
    <citation type="journal article" date="2023" name="G3 (Bethesda)">
        <title>A reference genome for the long-term kleptoplast-retaining sea slug Elysia crispata morphotype clarki.</title>
        <authorList>
            <person name="Eastman K.E."/>
            <person name="Pendleton A.L."/>
            <person name="Shaikh M.A."/>
            <person name="Suttiyut T."/>
            <person name="Ogas R."/>
            <person name="Tomko P."/>
            <person name="Gavelis G."/>
            <person name="Widhalm J.R."/>
            <person name="Wisecaver J.H."/>
        </authorList>
    </citation>
    <scope>NUCLEOTIDE SEQUENCE</scope>
    <source>
        <strain evidence="1">ECLA1</strain>
    </source>
</reference>
<organism evidence="1 2">
    <name type="scientific">Elysia crispata</name>
    <name type="common">lettuce slug</name>
    <dbReference type="NCBI Taxonomy" id="231223"/>
    <lineage>
        <taxon>Eukaryota</taxon>
        <taxon>Metazoa</taxon>
        <taxon>Spiralia</taxon>
        <taxon>Lophotrochozoa</taxon>
        <taxon>Mollusca</taxon>
        <taxon>Gastropoda</taxon>
        <taxon>Heterobranchia</taxon>
        <taxon>Euthyneura</taxon>
        <taxon>Panpulmonata</taxon>
        <taxon>Sacoglossa</taxon>
        <taxon>Placobranchoidea</taxon>
        <taxon>Plakobranchidae</taxon>
        <taxon>Elysia</taxon>
    </lineage>
</organism>
<protein>
    <submittedName>
        <fullName evidence="1">Uncharacterized protein</fullName>
    </submittedName>
</protein>
<sequence>MSCFLQLPFLFNYLNFHPRKHRARLPSCSKSVGVMAPVVYLLFLSPNRGELVSLDSEVYGANAYPLFTCQIAPARSLILILSTNLLPRPRSSPADVFCDSPDVCPHDLQPCYKNSGHQYLTLKLTQISAGCGESISLLRGGDDDDGIRS</sequence>
<dbReference type="Proteomes" id="UP001283361">
    <property type="component" value="Unassembled WGS sequence"/>
</dbReference>
<dbReference type="AlphaFoldDB" id="A0AAE1ABT9"/>
<comment type="caution">
    <text evidence="1">The sequence shown here is derived from an EMBL/GenBank/DDBJ whole genome shotgun (WGS) entry which is preliminary data.</text>
</comment>
<proteinExistence type="predicted"/>
<keyword evidence="2" id="KW-1185">Reference proteome</keyword>
<accession>A0AAE1ABT9</accession>
<dbReference type="EMBL" id="JAWDGP010002177">
    <property type="protein sequence ID" value="KAK3785018.1"/>
    <property type="molecule type" value="Genomic_DNA"/>
</dbReference>
<evidence type="ECO:0000313" key="2">
    <source>
        <dbReference type="Proteomes" id="UP001283361"/>
    </source>
</evidence>